<keyword evidence="2" id="KW-0677">Repeat</keyword>
<feature type="compositionally biased region" description="Low complexity" evidence="4">
    <location>
        <begin position="859"/>
        <end position="878"/>
    </location>
</feature>
<dbReference type="InterPro" id="IPR036322">
    <property type="entry name" value="WD40_repeat_dom_sf"/>
</dbReference>
<dbReference type="SMART" id="SM00320">
    <property type="entry name" value="WD40"/>
    <property type="match status" value="7"/>
</dbReference>
<accession>A0A0X3Q0W6</accession>
<dbReference type="GO" id="GO:0045717">
    <property type="term" value="P:negative regulation of fatty acid biosynthetic process"/>
    <property type="evidence" value="ECO:0007669"/>
    <property type="project" value="TreeGrafter"/>
</dbReference>
<dbReference type="Gene3D" id="1.25.40.10">
    <property type="entry name" value="Tetratricopeptide repeat domain"/>
    <property type="match status" value="1"/>
</dbReference>
<feature type="region of interest" description="Disordered" evidence="4">
    <location>
        <begin position="540"/>
        <end position="682"/>
    </location>
</feature>
<gene>
    <name evidence="5" type="ORF">TR97767</name>
</gene>
<dbReference type="InterPro" id="IPR001680">
    <property type="entry name" value="WD40_rpt"/>
</dbReference>
<feature type="repeat" description="WD" evidence="3">
    <location>
        <begin position="44"/>
        <end position="85"/>
    </location>
</feature>
<proteinExistence type="predicted"/>
<feature type="compositionally biased region" description="Acidic residues" evidence="4">
    <location>
        <begin position="618"/>
        <end position="627"/>
    </location>
</feature>
<sequence>MIRHHTILEDRKFLESGLIAPQVFRRRNQATGSLVDRIGLEFTLEGHQGCVNCLQWNQDGSILASGSDDCCVILWNPHTYKNLLTLATGHAGNIFSVKFLQKRFLATGAADAKVRVHDIEKKETVHVFGCHFGRVKRLETIESEPFVFLSAAEDGAVRQFDIRCPHNCDTTSSPNVLVDLTSHAGSHAEAKCLAVNQMCPSMLAVGANDAFIRVYDRRMLSLRSVQATQIRHGYNPSETETQQPYQLPLKSTRYYIPGHILRKDPSHPNGLRSISTTYLQFSPDGSDLLANLGGDHIYIFSTTGRRSAFNCPVSPDVPDALWSSGPSKLSCSAPLKVSKCVQSAGETTLQVSPEMNRQLESEAVRASRLVEAKAFCAAVRAYNAAIARWPRAAKLFTGRAAALIKRSWDGDIYAALRDCLTALDIVSDTTEVGDTGVAAPPFSKSECLQITAQLLATRCLLRLCWVNAARQILEFLRERYIRPFADGAETVAESASLAAPKNGASGLVPGASAAHNLRLLYRLLDTETRKLEANCIRKTQASSTPLSNDVEAKESPSKARTPRSLTSGDGNDLGEGLHELSSPSPRTTSSSIIRECLAVSAHSPTSSPDNSHEGRETDGEEEKEEDDYPHHTWDQSPSTASTSSSSSMTARASTHLTSPDRKEAEEESLESVRASGHSARQDNCPCVECSTLKFAQAIPLKSTHFFERTWREEAVDYEARFLGHCNVTTDIKEANFFGGDGQFIVAGSDCGSMFIWDRQTTNIVHILQADSATVNCVQPHPSLCQIASSGIDNVIRLWSPLPEDKPECDRLVKDHVGAAEANQERLRADPLEVVLRHIGYGMPRQREGDRDASTSLMMGGESSGDASSDASSDSHYSSLPVCPGGGLTDTHSGDPGDKESQQQQQAAAPFLDPPVAASALEESQADDAAAQRSRERSISATARSVMAHIVVGLPGERGRSGGAVIFQTRRRRQPRRRTESGEEAGSDNDRHFEEGGENTESGGSDTESGAVLDLPCTTS</sequence>
<feature type="repeat" description="WD" evidence="3">
    <location>
        <begin position="767"/>
        <end position="799"/>
    </location>
</feature>
<feature type="compositionally biased region" description="Low complexity" evidence="4">
    <location>
        <begin position="636"/>
        <end position="654"/>
    </location>
</feature>
<feature type="compositionally biased region" description="Low complexity" evidence="4">
    <location>
        <begin position="998"/>
        <end position="1009"/>
    </location>
</feature>
<feature type="repeat" description="WD" evidence="3">
    <location>
        <begin position="87"/>
        <end position="127"/>
    </location>
</feature>
<dbReference type="AlphaFoldDB" id="A0A0X3Q0W6"/>
<dbReference type="Gene3D" id="2.130.10.10">
    <property type="entry name" value="YVTN repeat-like/Quinoprotein amine dehydrogenase"/>
    <property type="match status" value="2"/>
</dbReference>
<dbReference type="InterPro" id="IPR045151">
    <property type="entry name" value="DCAF8"/>
</dbReference>
<dbReference type="InterPro" id="IPR015943">
    <property type="entry name" value="WD40/YVTN_repeat-like_dom_sf"/>
</dbReference>
<protein>
    <recommendedName>
        <fullName evidence="6">WD and tetratricopeptide repeats protein 1</fullName>
    </recommendedName>
</protein>
<dbReference type="SUPFAM" id="SSF50978">
    <property type="entry name" value="WD40 repeat-like"/>
    <property type="match status" value="1"/>
</dbReference>
<dbReference type="PROSITE" id="PS50082">
    <property type="entry name" value="WD_REPEATS_2"/>
    <property type="match status" value="3"/>
</dbReference>
<evidence type="ECO:0000313" key="5">
    <source>
        <dbReference type="EMBL" id="JAP57398.1"/>
    </source>
</evidence>
<dbReference type="Pfam" id="PF00400">
    <property type="entry name" value="WD40"/>
    <property type="match status" value="3"/>
</dbReference>
<feature type="region of interest" description="Disordered" evidence="4">
    <location>
        <begin position="954"/>
        <end position="1019"/>
    </location>
</feature>
<keyword evidence="1 3" id="KW-0853">WD repeat</keyword>
<feature type="region of interest" description="Disordered" evidence="4">
    <location>
        <begin position="920"/>
        <end position="939"/>
    </location>
</feature>
<dbReference type="PROSITE" id="PS50294">
    <property type="entry name" value="WD_REPEATS_REGION"/>
    <property type="match status" value="1"/>
</dbReference>
<reference evidence="5" key="1">
    <citation type="submission" date="2016-01" db="EMBL/GenBank/DDBJ databases">
        <title>Reference transcriptome for the parasite Schistocephalus solidus: insights into the molecular evolution of parasitism.</title>
        <authorList>
            <person name="Hebert F.O."/>
            <person name="Grambauer S."/>
            <person name="Barber I."/>
            <person name="Landry C.R."/>
            <person name="Aubin-Horth N."/>
        </authorList>
    </citation>
    <scope>NUCLEOTIDE SEQUENCE</scope>
</reference>
<evidence type="ECO:0000256" key="3">
    <source>
        <dbReference type="PROSITE-ProRule" id="PRU00221"/>
    </source>
</evidence>
<dbReference type="InterPro" id="IPR011990">
    <property type="entry name" value="TPR-like_helical_dom_sf"/>
</dbReference>
<organism evidence="5">
    <name type="scientific">Schistocephalus solidus</name>
    <name type="common">Tapeworm</name>
    <dbReference type="NCBI Taxonomy" id="70667"/>
    <lineage>
        <taxon>Eukaryota</taxon>
        <taxon>Metazoa</taxon>
        <taxon>Spiralia</taxon>
        <taxon>Lophotrochozoa</taxon>
        <taxon>Platyhelminthes</taxon>
        <taxon>Cestoda</taxon>
        <taxon>Eucestoda</taxon>
        <taxon>Diphyllobothriidea</taxon>
        <taxon>Diphyllobothriidae</taxon>
        <taxon>Schistocephalus</taxon>
    </lineage>
</organism>
<dbReference type="EMBL" id="GEEE01005827">
    <property type="protein sequence ID" value="JAP57398.1"/>
    <property type="molecule type" value="Transcribed_RNA"/>
</dbReference>
<dbReference type="GO" id="GO:0080008">
    <property type="term" value="C:Cul4-RING E3 ubiquitin ligase complex"/>
    <property type="evidence" value="ECO:0007669"/>
    <property type="project" value="TreeGrafter"/>
</dbReference>
<dbReference type="PANTHER" id="PTHR15574:SF40">
    <property type="entry name" value="WD AND TETRATRICOPEPTIDE REPEATS PROTEIN 1"/>
    <property type="match status" value="1"/>
</dbReference>
<dbReference type="PANTHER" id="PTHR15574">
    <property type="entry name" value="WD REPEAT DOMAIN-CONTAINING FAMILY"/>
    <property type="match status" value="1"/>
</dbReference>
<evidence type="ECO:0000256" key="1">
    <source>
        <dbReference type="ARBA" id="ARBA00022574"/>
    </source>
</evidence>
<evidence type="ECO:0000256" key="2">
    <source>
        <dbReference type="ARBA" id="ARBA00022737"/>
    </source>
</evidence>
<dbReference type="GO" id="GO:0005737">
    <property type="term" value="C:cytoplasm"/>
    <property type="evidence" value="ECO:0007669"/>
    <property type="project" value="TreeGrafter"/>
</dbReference>
<evidence type="ECO:0008006" key="6">
    <source>
        <dbReference type="Google" id="ProtNLM"/>
    </source>
</evidence>
<evidence type="ECO:0000256" key="4">
    <source>
        <dbReference type="SAM" id="MobiDB-lite"/>
    </source>
</evidence>
<feature type="region of interest" description="Disordered" evidence="4">
    <location>
        <begin position="842"/>
        <end position="908"/>
    </location>
</feature>
<feature type="compositionally biased region" description="Low complexity" evidence="4">
    <location>
        <begin position="581"/>
        <end position="594"/>
    </location>
</feature>
<feature type="compositionally biased region" description="Basic and acidic residues" evidence="4">
    <location>
        <begin position="891"/>
        <end position="900"/>
    </location>
</feature>
<name>A0A0X3Q0W6_SCHSO</name>